<dbReference type="STRING" id="33097.A0A150H3B3"/>
<accession>A0A150H3B3</accession>
<dbReference type="InterPro" id="IPR040746">
    <property type="entry name" value="THO1_MOS11_C"/>
</dbReference>
<keyword evidence="6" id="KW-1185">Reference proteome</keyword>
<protein>
    <recommendedName>
        <fullName evidence="4">SAP domain-containing protein</fullName>
    </recommendedName>
</protein>
<feature type="compositionally biased region" description="Low complexity" evidence="3">
    <location>
        <begin position="85"/>
        <end position="111"/>
    </location>
</feature>
<reference evidence="6" key="1">
    <citation type="journal article" date="2016" name="Nat. Commun.">
        <title>The Gonium pectorale genome demonstrates co-option of cell cycle regulation during the evolution of multicellularity.</title>
        <authorList>
            <person name="Hanschen E.R."/>
            <person name="Marriage T.N."/>
            <person name="Ferris P.J."/>
            <person name="Hamaji T."/>
            <person name="Toyoda A."/>
            <person name="Fujiyama A."/>
            <person name="Neme R."/>
            <person name="Noguchi H."/>
            <person name="Minakuchi Y."/>
            <person name="Suzuki M."/>
            <person name="Kawai-Toyooka H."/>
            <person name="Smith D.R."/>
            <person name="Sparks H."/>
            <person name="Anderson J."/>
            <person name="Bakaric R."/>
            <person name="Luria V."/>
            <person name="Karger A."/>
            <person name="Kirschner M.W."/>
            <person name="Durand P.M."/>
            <person name="Michod R.E."/>
            <person name="Nozaki H."/>
            <person name="Olson B.J."/>
        </authorList>
    </citation>
    <scope>NUCLEOTIDE SEQUENCE [LARGE SCALE GENOMIC DNA]</scope>
    <source>
        <strain evidence="6">NIES-2863</strain>
    </source>
</reference>
<proteinExistence type="inferred from homology"/>
<dbReference type="Pfam" id="PF18592">
    <property type="entry name" value="Tho1_MOS11_C"/>
    <property type="match status" value="1"/>
</dbReference>
<dbReference type="Pfam" id="PF02037">
    <property type="entry name" value="SAP"/>
    <property type="match status" value="1"/>
</dbReference>
<evidence type="ECO:0000313" key="5">
    <source>
        <dbReference type="EMBL" id="KXZ56525.1"/>
    </source>
</evidence>
<feature type="compositionally biased region" description="Low complexity" evidence="3">
    <location>
        <begin position="42"/>
        <end position="61"/>
    </location>
</feature>
<dbReference type="PROSITE" id="PS50800">
    <property type="entry name" value="SAP"/>
    <property type="match status" value="1"/>
</dbReference>
<dbReference type="Gene3D" id="1.10.720.30">
    <property type="entry name" value="SAP domain"/>
    <property type="match status" value="1"/>
</dbReference>
<dbReference type="OrthoDB" id="5837849at2759"/>
<dbReference type="AlphaFoldDB" id="A0A150H3B3"/>
<evidence type="ECO:0000313" key="6">
    <source>
        <dbReference type="Proteomes" id="UP000075714"/>
    </source>
</evidence>
<keyword evidence="1" id="KW-0597">Phosphoprotein</keyword>
<sequence>MVTLEEVDKLKVNELKAACKELGLEQSGNKADLVARLKTALAHESGGAGGEAAPVAALADGSEPIAEEGKAEENGGAEEGGAAGAGATASNPEAAEATPAPEDGAPEATGASKRAKILFSDAEAAKFEATKVQVVNTAPADKPKQLTEAEKVRLRKDRFKDPDTERKKQRAQRFNLIDADLEKDKMLKRAERFGTSHPELDKIKLEQRAARFGIVDEETKKKQRLDKFKPLPSGEKANFGVAVKQDADFEEKRKARAARFAAAT</sequence>
<dbReference type="InterPro" id="IPR036361">
    <property type="entry name" value="SAP_dom_sf"/>
</dbReference>
<evidence type="ECO:0000256" key="1">
    <source>
        <dbReference type="ARBA" id="ARBA00022553"/>
    </source>
</evidence>
<dbReference type="Proteomes" id="UP000075714">
    <property type="component" value="Unassembled WGS sequence"/>
</dbReference>
<name>A0A150H3B3_GONPE</name>
<comment type="similarity">
    <text evidence="2">Belongs to the SAP domain-containing ribonucleoprotein family.</text>
</comment>
<gene>
    <name evidence="5" type="ORF">GPECTOR_1g471</name>
</gene>
<dbReference type="EMBL" id="LSYV01000002">
    <property type="protein sequence ID" value="KXZ56525.1"/>
    <property type="molecule type" value="Genomic_DNA"/>
</dbReference>
<evidence type="ECO:0000256" key="2">
    <source>
        <dbReference type="ARBA" id="ARBA00046328"/>
    </source>
</evidence>
<dbReference type="GO" id="GO:0016973">
    <property type="term" value="P:poly(A)+ mRNA export from nucleus"/>
    <property type="evidence" value="ECO:0007669"/>
    <property type="project" value="TreeGrafter"/>
</dbReference>
<dbReference type="PANTHER" id="PTHR46551:SF1">
    <property type="entry name" value="SAP DOMAIN-CONTAINING RIBONUCLEOPROTEIN"/>
    <property type="match status" value="1"/>
</dbReference>
<feature type="domain" description="SAP" evidence="4">
    <location>
        <begin position="7"/>
        <end position="41"/>
    </location>
</feature>
<comment type="caution">
    <text evidence="5">The sequence shown here is derived from an EMBL/GenBank/DDBJ whole genome shotgun (WGS) entry which is preliminary data.</text>
</comment>
<evidence type="ECO:0000259" key="4">
    <source>
        <dbReference type="PROSITE" id="PS50800"/>
    </source>
</evidence>
<dbReference type="SUPFAM" id="SSF68906">
    <property type="entry name" value="SAP domain"/>
    <property type="match status" value="1"/>
</dbReference>
<evidence type="ECO:0000256" key="3">
    <source>
        <dbReference type="SAM" id="MobiDB-lite"/>
    </source>
</evidence>
<dbReference type="SMART" id="SM00513">
    <property type="entry name" value="SAP"/>
    <property type="match status" value="1"/>
</dbReference>
<organism evidence="5 6">
    <name type="scientific">Gonium pectorale</name>
    <name type="common">Green alga</name>
    <dbReference type="NCBI Taxonomy" id="33097"/>
    <lineage>
        <taxon>Eukaryota</taxon>
        <taxon>Viridiplantae</taxon>
        <taxon>Chlorophyta</taxon>
        <taxon>core chlorophytes</taxon>
        <taxon>Chlorophyceae</taxon>
        <taxon>CS clade</taxon>
        <taxon>Chlamydomonadales</taxon>
        <taxon>Volvocaceae</taxon>
        <taxon>Gonium</taxon>
    </lineage>
</organism>
<feature type="region of interest" description="Disordered" evidence="3">
    <location>
        <begin position="42"/>
        <end position="112"/>
    </location>
</feature>
<dbReference type="GO" id="GO:0005634">
    <property type="term" value="C:nucleus"/>
    <property type="evidence" value="ECO:0007669"/>
    <property type="project" value="TreeGrafter"/>
</dbReference>
<dbReference type="PANTHER" id="PTHR46551">
    <property type="entry name" value="SAP DOMAIN-CONTAINING RIBONUCLEOPROTEIN"/>
    <property type="match status" value="1"/>
</dbReference>
<dbReference type="InterPro" id="IPR003034">
    <property type="entry name" value="SAP_dom"/>
</dbReference>
<dbReference type="InterPro" id="IPR052240">
    <property type="entry name" value="SAP_domain_ribonucleoprotein"/>
</dbReference>